<organism evidence="1 2">
    <name type="scientific">Candidatus Falkowbacteria bacterium RIFOXYA2_FULL_47_19</name>
    <dbReference type="NCBI Taxonomy" id="1797994"/>
    <lineage>
        <taxon>Bacteria</taxon>
        <taxon>Candidatus Falkowiibacteriota</taxon>
    </lineage>
</organism>
<accession>A0A1F5SJJ6</accession>
<sequence>MAKPSGFSLEAFYELSLVRRAVSPLYNIYKEDVMKENNLVITPGQMSEFWRQVNIRQIGRDYFQDFLDHRLFRSNPFLRRISDKPLNIKATEGKRIIAEAKDIFPGGTDSDFRRYGADEAGSAKSETPVVVYEVIRDGKHRQFFGSIGDIEELCFTQDQIICFVETHREWLLTDGMGTFFLFRSKKTKFKKDLWGEFFVASVLVNHNGVSAFVDRFGNSYDWGAAGRHRLVVPQHAS</sequence>
<gene>
    <name evidence="1" type="ORF">A2227_06285</name>
</gene>
<proteinExistence type="predicted"/>
<evidence type="ECO:0000313" key="1">
    <source>
        <dbReference type="EMBL" id="OGF26865.1"/>
    </source>
</evidence>
<comment type="caution">
    <text evidence="1">The sequence shown here is derived from an EMBL/GenBank/DDBJ whole genome shotgun (WGS) entry which is preliminary data.</text>
</comment>
<reference evidence="1 2" key="1">
    <citation type="journal article" date="2016" name="Nat. Commun.">
        <title>Thousands of microbial genomes shed light on interconnected biogeochemical processes in an aquifer system.</title>
        <authorList>
            <person name="Anantharaman K."/>
            <person name="Brown C.T."/>
            <person name="Hug L.A."/>
            <person name="Sharon I."/>
            <person name="Castelle C.J."/>
            <person name="Probst A.J."/>
            <person name="Thomas B.C."/>
            <person name="Singh A."/>
            <person name="Wilkins M.J."/>
            <person name="Karaoz U."/>
            <person name="Brodie E.L."/>
            <person name="Williams K.H."/>
            <person name="Hubbard S.S."/>
            <person name="Banfield J.F."/>
        </authorList>
    </citation>
    <scope>NUCLEOTIDE SEQUENCE [LARGE SCALE GENOMIC DNA]</scope>
</reference>
<dbReference type="AlphaFoldDB" id="A0A1F5SJJ6"/>
<protein>
    <submittedName>
        <fullName evidence="1">Uncharacterized protein</fullName>
    </submittedName>
</protein>
<dbReference type="EMBL" id="MFGB01000013">
    <property type="protein sequence ID" value="OGF26865.1"/>
    <property type="molecule type" value="Genomic_DNA"/>
</dbReference>
<name>A0A1F5SJJ6_9BACT</name>
<evidence type="ECO:0000313" key="2">
    <source>
        <dbReference type="Proteomes" id="UP000178367"/>
    </source>
</evidence>
<dbReference type="Proteomes" id="UP000178367">
    <property type="component" value="Unassembled WGS sequence"/>
</dbReference>